<comment type="caution">
    <text evidence="1">The sequence shown here is derived from an EMBL/GenBank/DDBJ whole genome shotgun (WGS) entry which is preliminary data.</text>
</comment>
<dbReference type="EMBL" id="LDSN01000023">
    <property type="protein sequence ID" value="KTT18070.1"/>
    <property type="molecule type" value="Genomic_DNA"/>
</dbReference>
<reference evidence="1 2" key="1">
    <citation type="journal article" date="2016" name="Front. Microbiol.">
        <title>Genomic Resource of Rice Seed Associated Bacteria.</title>
        <authorList>
            <person name="Midha S."/>
            <person name="Bansal K."/>
            <person name="Sharma S."/>
            <person name="Kumar N."/>
            <person name="Patil P.P."/>
            <person name="Chaudhry V."/>
            <person name="Patil P.B."/>
        </authorList>
    </citation>
    <scope>NUCLEOTIDE SEQUENCE [LARGE SCALE GENOMIC DNA]</scope>
    <source>
        <strain evidence="1 2">NS96</strain>
    </source>
</reference>
<gene>
    <name evidence="1" type="ORF">NS96R_09720</name>
</gene>
<dbReference type="AlphaFoldDB" id="A0AAJ0LKC7"/>
<dbReference type="Proteomes" id="UP000071644">
    <property type="component" value="Unassembled WGS sequence"/>
</dbReference>
<organism evidence="1 2">
    <name type="scientific">Pseudomonas parafulva</name>
    <dbReference type="NCBI Taxonomy" id="157782"/>
    <lineage>
        <taxon>Bacteria</taxon>
        <taxon>Pseudomonadati</taxon>
        <taxon>Pseudomonadota</taxon>
        <taxon>Gammaproteobacteria</taxon>
        <taxon>Pseudomonadales</taxon>
        <taxon>Pseudomonadaceae</taxon>
        <taxon>Pseudomonas</taxon>
    </lineage>
</organism>
<evidence type="ECO:0000313" key="1">
    <source>
        <dbReference type="EMBL" id="KTT18070.1"/>
    </source>
</evidence>
<evidence type="ECO:0000313" key="2">
    <source>
        <dbReference type="Proteomes" id="UP000071644"/>
    </source>
</evidence>
<name>A0AAJ0LKC7_9PSED</name>
<proteinExistence type="predicted"/>
<protein>
    <submittedName>
        <fullName evidence="1">Uncharacterized protein</fullName>
    </submittedName>
</protein>
<accession>A0AAJ0LKC7</accession>
<sequence>MVAHCAKKFDRLDQGQVGGIGKDDLGNFHHSVEGYASVYVLGQLGRAIECAGGGALRPTVSKKAPLARYTLGECTRSAEDIGGAAHIAGAALQPIAAQGPLLLGWVSAFGLARAGCCVAKGCTVFVGAALVPRWAAKRPQHHELRS</sequence>